<protein>
    <submittedName>
        <fullName evidence="1">PR domain containing 11</fullName>
    </submittedName>
</protein>
<dbReference type="EMBL" id="HAEC01001799">
    <property type="protein sequence ID" value="SBQ69876.1"/>
    <property type="molecule type" value="Transcribed_RNA"/>
</dbReference>
<sequence>FFLNKTVIIVNFFTVVYRYPGYSDNPFQIFSLYSCVLQRSKTMTQMRL</sequence>
<evidence type="ECO:0000313" key="1">
    <source>
        <dbReference type="EMBL" id="SBQ69876.1"/>
    </source>
</evidence>
<reference evidence="1" key="2">
    <citation type="submission" date="2016-06" db="EMBL/GenBank/DDBJ databases">
        <title>The genome of a short-lived fish provides insights into sex chromosome evolution and the genetic control of aging.</title>
        <authorList>
            <person name="Reichwald K."/>
            <person name="Felder M."/>
            <person name="Petzold A."/>
            <person name="Koch P."/>
            <person name="Groth M."/>
            <person name="Platzer M."/>
        </authorList>
    </citation>
    <scope>NUCLEOTIDE SEQUENCE</scope>
    <source>
        <tissue evidence="1">Brain</tissue>
    </source>
</reference>
<accession>A0A1A8GFS1</accession>
<reference evidence="1" key="1">
    <citation type="submission" date="2016-05" db="EMBL/GenBank/DDBJ databases">
        <authorList>
            <person name="Lavstsen T."/>
            <person name="Jespersen J.S."/>
        </authorList>
    </citation>
    <scope>NUCLEOTIDE SEQUENCE</scope>
    <source>
        <tissue evidence="1">Brain</tissue>
    </source>
</reference>
<proteinExistence type="predicted"/>
<name>A0A1A8GFS1_9TELE</name>
<organism evidence="1">
    <name type="scientific">Nothobranchius korthausae</name>
    <dbReference type="NCBI Taxonomy" id="1143690"/>
    <lineage>
        <taxon>Eukaryota</taxon>
        <taxon>Metazoa</taxon>
        <taxon>Chordata</taxon>
        <taxon>Craniata</taxon>
        <taxon>Vertebrata</taxon>
        <taxon>Euteleostomi</taxon>
        <taxon>Actinopterygii</taxon>
        <taxon>Neopterygii</taxon>
        <taxon>Teleostei</taxon>
        <taxon>Neoteleostei</taxon>
        <taxon>Acanthomorphata</taxon>
        <taxon>Ovalentaria</taxon>
        <taxon>Atherinomorphae</taxon>
        <taxon>Cyprinodontiformes</taxon>
        <taxon>Nothobranchiidae</taxon>
        <taxon>Nothobranchius</taxon>
    </lineage>
</organism>
<dbReference type="AlphaFoldDB" id="A0A1A8GFS1"/>
<gene>
    <name evidence="1" type="primary">PRDM11</name>
</gene>
<feature type="non-terminal residue" evidence="1">
    <location>
        <position position="1"/>
    </location>
</feature>
<feature type="non-terminal residue" evidence="1">
    <location>
        <position position="48"/>
    </location>
</feature>